<proteinExistence type="predicted"/>
<evidence type="ECO:0000313" key="2">
    <source>
        <dbReference type="Proteomes" id="UP000004754"/>
    </source>
</evidence>
<comment type="caution">
    <text evidence="1">The sequence shown here is derived from an EMBL/GenBank/DDBJ whole genome shotgun (WGS) entry which is preliminary data.</text>
</comment>
<gene>
    <name evidence="1" type="ORF">HMP0721_1392</name>
</gene>
<dbReference type="AlphaFoldDB" id="E6MHA7"/>
<reference evidence="1 2" key="1">
    <citation type="submission" date="2010-12" db="EMBL/GenBank/DDBJ databases">
        <authorList>
            <person name="Muzny D."/>
            <person name="Qin X."/>
            <person name="Deng J."/>
            <person name="Jiang H."/>
            <person name="Liu Y."/>
            <person name="Qu J."/>
            <person name="Song X.-Z."/>
            <person name="Zhang L."/>
            <person name="Thornton R."/>
            <person name="Coyle M."/>
            <person name="Francisco L."/>
            <person name="Jackson L."/>
            <person name="Javaid M."/>
            <person name="Korchina V."/>
            <person name="Kovar C."/>
            <person name="Mata R."/>
            <person name="Mathew T."/>
            <person name="Ngo R."/>
            <person name="Nguyen L."/>
            <person name="Nguyen N."/>
            <person name="Okwuonu G."/>
            <person name="Ongeri F."/>
            <person name="Pham C."/>
            <person name="Simmons D."/>
            <person name="Wilczek-Boney K."/>
            <person name="Hale W."/>
            <person name="Jakkamsetti A."/>
            <person name="Pham P."/>
            <person name="Ruth R."/>
            <person name="San Lucas F."/>
            <person name="Warren J."/>
            <person name="Zhang J."/>
            <person name="Zhao Z."/>
            <person name="Zhou C."/>
            <person name="Zhu D."/>
            <person name="Lee S."/>
            <person name="Bess C."/>
            <person name="Blankenburg K."/>
            <person name="Forbes L."/>
            <person name="Fu Q."/>
            <person name="Gubbala S."/>
            <person name="Hirani K."/>
            <person name="Jayaseelan J.C."/>
            <person name="Lara F."/>
            <person name="Munidasa M."/>
            <person name="Palculict T."/>
            <person name="Patil S."/>
            <person name="Pu L.-L."/>
            <person name="Saada N."/>
            <person name="Tang L."/>
            <person name="Weissenberger G."/>
            <person name="Zhu Y."/>
            <person name="Hemphill L."/>
            <person name="Shang Y."/>
            <person name="Youmans B."/>
            <person name="Ayvaz T."/>
            <person name="Ross M."/>
            <person name="Santibanez J."/>
            <person name="Aqrawi P."/>
            <person name="Gross S."/>
            <person name="Joshi V."/>
            <person name="Fowler G."/>
            <person name="Nazareth L."/>
            <person name="Reid J."/>
            <person name="Worley K."/>
            <person name="Petrosino J."/>
            <person name="Highlander S."/>
            <person name="Gibbs R."/>
        </authorList>
    </citation>
    <scope>NUCLEOTIDE SEQUENCE [LARGE SCALE GENOMIC DNA]</scope>
    <source>
        <strain evidence="1 2">ATCC 23263</strain>
    </source>
</reference>
<protein>
    <submittedName>
        <fullName evidence="1">Uncharacterized protein</fullName>
    </submittedName>
</protein>
<name>E6MHA7_9FIRM</name>
<evidence type="ECO:0000313" key="1">
    <source>
        <dbReference type="EMBL" id="EFV01997.1"/>
    </source>
</evidence>
<organism evidence="1 2">
    <name type="scientific">Pseudoramibacter alactolyticus ATCC 23263</name>
    <dbReference type="NCBI Taxonomy" id="887929"/>
    <lineage>
        <taxon>Bacteria</taxon>
        <taxon>Bacillati</taxon>
        <taxon>Bacillota</taxon>
        <taxon>Clostridia</taxon>
        <taxon>Eubacteriales</taxon>
        <taxon>Eubacteriaceae</taxon>
        <taxon>Pseudoramibacter</taxon>
    </lineage>
</organism>
<dbReference type="HOGENOM" id="CLU_2919183_0_0_9"/>
<sequence>MIDWFHARRMRSLLTNRTALSACSLGTLLGGLFAVFFRKQQTTGKGGFTKDPAGMRFIASA</sequence>
<dbReference type="EMBL" id="AEQN01000016">
    <property type="protein sequence ID" value="EFV01997.1"/>
    <property type="molecule type" value="Genomic_DNA"/>
</dbReference>
<dbReference type="STRING" id="887929.HMP0721_1392"/>
<dbReference type="Proteomes" id="UP000004754">
    <property type="component" value="Unassembled WGS sequence"/>
</dbReference>
<accession>E6MHA7</accession>
<keyword evidence="2" id="KW-1185">Reference proteome</keyword>